<dbReference type="GO" id="GO:0016829">
    <property type="term" value="F:lyase activity"/>
    <property type="evidence" value="ECO:0007669"/>
    <property type="project" value="UniProtKB-KW"/>
</dbReference>
<dbReference type="AlphaFoldDB" id="A0A395VRI6"/>
<evidence type="ECO:0000313" key="5">
    <source>
        <dbReference type="EMBL" id="MDC2409024.1"/>
    </source>
</evidence>
<sequence length="513" mass="59462">MTFINKINRKLHTLSEIRESKYVLKQIANYLLNLDVHILYVQLPKSNKIKGLTEFEQERIKNWCFDFNKYKKELSKLKMLYGEDITQEYILSVFDGGVVVDGAKRKVLLDFQSEHQHIINGRRITVGQPKRYHNTIYTHGACTWRGTGVEDQETIASFLQQLINIDYPLAYRIVNSAIGRGSNIRDDFEMIKEQTYFPGDIVILGSHGAIMNIGRSFFEKIGIVYLTTSSLFNRPHNYGEWFNDTVLHTNKRGNKVLADAIYKVLNEMKWLTSGVLIEEHKKRILGNNKSLTKGERIYGDNPELLKYIDLLRQYKQGDAESNIGCIVMNCNPFTLGHRYLIEYASLRVDYLYIFVVEENRSYFTFDDRFDLVCKGTADLKNVRVLPSGNFIISAITFPGYFYKDNLKEAKIDCSNDLNVFAQYIAPALNIKNRFAGEEPLDPVTNQYNMAMAEILPQYGIQFHVIPRKIEGKEVISASRVRRYFEAGKLDEIKEIVPNATYNYLVNRYNKEHD</sequence>
<dbReference type="InterPro" id="IPR013166">
    <property type="entry name" value="Citrate_lyase_ligase_C"/>
</dbReference>
<dbReference type="SUPFAM" id="SSF52374">
    <property type="entry name" value="Nucleotidylyl transferase"/>
    <property type="match status" value="1"/>
</dbReference>
<dbReference type="PANTHER" id="PTHR40599:SF1">
    <property type="entry name" value="[CITRATE [PRO-3S]-LYASE] LIGASE"/>
    <property type="match status" value="1"/>
</dbReference>
<dbReference type="EMBL" id="QRVZ01000022">
    <property type="protein sequence ID" value="RGS80642.1"/>
    <property type="molecule type" value="Genomic_DNA"/>
</dbReference>
<protein>
    <submittedName>
        <fullName evidence="6">[citrate (Pro-3S)-lyase] ligase</fullName>
    </submittedName>
</protein>
<dbReference type="GO" id="GO:0008771">
    <property type="term" value="F:[citrate (pro-3S)-lyase] ligase activity"/>
    <property type="evidence" value="ECO:0007669"/>
    <property type="project" value="InterPro"/>
</dbReference>
<evidence type="ECO:0000256" key="1">
    <source>
        <dbReference type="ARBA" id="ARBA00022741"/>
    </source>
</evidence>
<reference evidence="4 8" key="2">
    <citation type="journal article" date="2019" name="Nat. Med.">
        <title>A library of human gut bacterial isolates paired with longitudinal multiomics data enables mechanistic microbiome research.</title>
        <authorList>
            <person name="Poyet M."/>
            <person name="Groussin M."/>
            <person name="Gibbons S.M."/>
            <person name="Avila-Pacheco J."/>
            <person name="Jiang X."/>
            <person name="Kearney S.M."/>
            <person name="Perrotta A.R."/>
            <person name="Berdy B."/>
            <person name="Zhao S."/>
            <person name="Lieberman T.D."/>
            <person name="Swanson P.K."/>
            <person name="Smith M."/>
            <person name="Roesemann S."/>
            <person name="Alexander J.E."/>
            <person name="Rich S.A."/>
            <person name="Livny J."/>
            <person name="Vlamakis H."/>
            <person name="Clish C."/>
            <person name="Bullock K."/>
            <person name="Deik A."/>
            <person name="Scott J."/>
            <person name="Pierce K.A."/>
            <person name="Xavier R.J."/>
            <person name="Alm E.J."/>
        </authorList>
    </citation>
    <scope>NUCLEOTIDE SEQUENCE [LARGE SCALE GENOMIC DNA]</scope>
    <source>
        <strain evidence="4 8">BIOML-A183</strain>
    </source>
</reference>
<dbReference type="RefSeq" id="WP_004302223.1">
    <property type="nucleotide sequence ID" value="NZ_BAABYJ010000001.1"/>
</dbReference>
<dbReference type="PANTHER" id="PTHR40599">
    <property type="entry name" value="[CITRATE [PRO-3S]-LYASE] LIGASE"/>
    <property type="match status" value="1"/>
</dbReference>
<dbReference type="Gene3D" id="3.40.50.620">
    <property type="entry name" value="HUPs"/>
    <property type="match status" value="1"/>
</dbReference>
<dbReference type="GO" id="GO:0005524">
    <property type="term" value="F:ATP binding"/>
    <property type="evidence" value="ECO:0007669"/>
    <property type="project" value="UniProtKB-KW"/>
</dbReference>
<gene>
    <name evidence="6" type="ORF">DWX70_21000</name>
    <name evidence="4" type="ORF">F3F51_17205</name>
    <name evidence="5" type="ORF">PO240_14180</name>
</gene>
<dbReference type="InterPro" id="IPR005216">
    <property type="entry name" value="Citrate_lyase_ligase"/>
</dbReference>
<keyword evidence="1" id="KW-0547">Nucleotide-binding</keyword>
<evidence type="ECO:0000259" key="3">
    <source>
        <dbReference type="SMART" id="SM00764"/>
    </source>
</evidence>
<dbReference type="EMBL" id="JAQNWR010000009">
    <property type="protein sequence ID" value="MDC2409024.1"/>
    <property type="molecule type" value="Genomic_DNA"/>
</dbReference>
<proteinExistence type="predicted"/>
<dbReference type="Proteomes" id="UP000266492">
    <property type="component" value="Unassembled WGS sequence"/>
</dbReference>
<evidence type="ECO:0000313" key="4">
    <source>
        <dbReference type="EMBL" id="KAA3803031.1"/>
    </source>
</evidence>
<reference evidence="5" key="3">
    <citation type="submission" date="2022-10" db="EMBL/GenBank/DDBJ databases">
        <title>Human gut microbiome strain richness.</title>
        <authorList>
            <person name="Chen-Liaw A."/>
        </authorList>
    </citation>
    <scope>NUCLEOTIDE SEQUENCE</scope>
    <source>
        <strain evidence="5">F7_m1001271B151109d0_201107</strain>
    </source>
</reference>
<evidence type="ECO:0000313" key="8">
    <source>
        <dbReference type="Proteomes" id="UP000460135"/>
    </source>
</evidence>
<feature type="domain" description="Citrate lyase ligase C-terminal" evidence="3">
    <location>
        <begin position="323"/>
        <end position="504"/>
    </location>
</feature>
<evidence type="ECO:0000256" key="2">
    <source>
        <dbReference type="ARBA" id="ARBA00022840"/>
    </source>
</evidence>
<dbReference type="Proteomes" id="UP001214017">
    <property type="component" value="Unassembled WGS sequence"/>
</dbReference>
<dbReference type="GeneID" id="29455628"/>
<evidence type="ECO:0000313" key="6">
    <source>
        <dbReference type="EMBL" id="RGS80642.1"/>
    </source>
</evidence>
<name>A0A395VRI6_BACOV</name>
<comment type="caution">
    <text evidence="6">The sequence shown here is derived from an EMBL/GenBank/DDBJ whole genome shotgun (WGS) entry which is preliminary data.</text>
</comment>
<dbReference type="InterPro" id="IPR014729">
    <property type="entry name" value="Rossmann-like_a/b/a_fold"/>
</dbReference>
<dbReference type="SMART" id="SM00764">
    <property type="entry name" value="Citrate_ly_lig"/>
    <property type="match status" value="1"/>
</dbReference>
<keyword evidence="6" id="KW-0436">Ligase</keyword>
<reference evidence="6 7" key="1">
    <citation type="submission" date="2018-08" db="EMBL/GenBank/DDBJ databases">
        <title>A genome reference for cultivated species of the human gut microbiota.</title>
        <authorList>
            <person name="Zou Y."/>
            <person name="Xue W."/>
            <person name="Luo G."/>
        </authorList>
    </citation>
    <scope>NUCLEOTIDE SEQUENCE [LARGE SCALE GENOMIC DNA]</scope>
    <source>
        <strain evidence="6 7">AF20-9LB</strain>
    </source>
</reference>
<keyword evidence="2" id="KW-0067">ATP-binding</keyword>
<dbReference type="KEGG" id="boa:Bovatus_04895"/>
<organism evidence="6 7">
    <name type="scientific">Bacteroides ovatus</name>
    <dbReference type="NCBI Taxonomy" id="28116"/>
    <lineage>
        <taxon>Bacteria</taxon>
        <taxon>Pseudomonadati</taxon>
        <taxon>Bacteroidota</taxon>
        <taxon>Bacteroidia</taxon>
        <taxon>Bacteroidales</taxon>
        <taxon>Bacteroidaceae</taxon>
        <taxon>Bacteroides</taxon>
    </lineage>
</organism>
<accession>A0A395VRI6</accession>
<keyword evidence="6" id="KW-0456">Lyase</keyword>
<evidence type="ECO:0000313" key="7">
    <source>
        <dbReference type="Proteomes" id="UP000266492"/>
    </source>
</evidence>
<dbReference type="Pfam" id="PF08218">
    <property type="entry name" value="Citrate_ly_lig"/>
    <property type="match status" value="1"/>
</dbReference>
<dbReference type="Proteomes" id="UP000460135">
    <property type="component" value="Unassembled WGS sequence"/>
</dbReference>
<dbReference type="EMBL" id="VWLX01000012">
    <property type="protein sequence ID" value="KAA3803031.1"/>
    <property type="molecule type" value="Genomic_DNA"/>
</dbReference>